<dbReference type="InterPro" id="IPR044843">
    <property type="entry name" value="Trans_IPPS_bact-type"/>
</dbReference>
<keyword evidence="5" id="KW-0125">Carotenoid biosynthesis</keyword>
<evidence type="ECO:0000256" key="3">
    <source>
        <dbReference type="ARBA" id="ARBA00012396"/>
    </source>
</evidence>
<feature type="compositionally biased region" description="Polar residues" evidence="6">
    <location>
        <begin position="1"/>
        <end position="16"/>
    </location>
</feature>
<dbReference type="AlphaFoldDB" id="A0A7R9T4J3"/>
<dbReference type="SUPFAM" id="SSF48576">
    <property type="entry name" value="Terpenoid synthases"/>
    <property type="match status" value="1"/>
</dbReference>
<dbReference type="SFLD" id="SFLDG01212">
    <property type="entry name" value="Phytoene_synthase_like"/>
    <property type="match status" value="1"/>
</dbReference>
<dbReference type="EMBL" id="HBDX01006338">
    <property type="protein sequence ID" value="CAD8224704.1"/>
    <property type="molecule type" value="Transcribed_RNA"/>
</dbReference>
<dbReference type="PANTHER" id="PTHR31480">
    <property type="entry name" value="BIFUNCTIONAL LYCOPENE CYCLASE/PHYTOENE SYNTHASE"/>
    <property type="match status" value="1"/>
</dbReference>
<dbReference type="SFLD" id="SFLDS00005">
    <property type="entry name" value="Isoprenoid_Synthase_Type_I"/>
    <property type="match status" value="1"/>
</dbReference>
<sequence length="380" mass="43131">MAVSSNASTGKTSSGTRVMRNKNRAVVDGSLLSAPASARRRPEDVVGDGASGYEVEQRALEACVARQTANERAPKINVPIESLDAAYERCREVTAEYAKTFYLGTKLMTPEKQRAIWAIYVWCRRTDELVDGPNASHITPEALDRWEERLEGIFDGKPVDMIDATLCDTLSRFPVDIQPFRDMIDGMRMDLVKPRYETFDELYEYCYRVAGTVGLMSMPIMGCDENFQGDVKKVYKAALALGLANQLTNILRDVGEDAQTRNRIYVPIEDLNRFGITEQEVLRGMFSPSTGKVDDRWVAFMKFQIERARQVFKDAEDGVNCLHKDARWPVWSALDVYRNILDAIEANGYNNFNQRAYVPKVEKFLMLPQSYLKAQKAQMH</sequence>
<evidence type="ECO:0000256" key="6">
    <source>
        <dbReference type="SAM" id="MobiDB-lite"/>
    </source>
</evidence>
<reference evidence="7" key="1">
    <citation type="submission" date="2021-01" db="EMBL/GenBank/DDBJ databases">
        <authorList>
            <person name="Corre E."/>
            <person name="Pelletier E."/>
            <person name="Niang G."/>
            <person name="Scheremetjew M."/>
            <person name="Finn R."/>
            <person name="Kale V."/>
            <person name="Holt S."/>
            <person name="Cochrane G."/>
            <person name="Meng A."/>
            <person name="Brown T."/>
            <person name="Cohen L."/>
        </authorList>
    </citation>
    <scope>NUCLEOTIDE SEQUENCE</scope>
    <source>
        <strain evidence="7">Clade-A-BCC118000</strain>
    </source>
</reference>
<name>A0A7R9T4J3_9CHLO</name>
<dbReference type="CDD" id="cd00683">
    <property type="entry name" value="Trans_IPPS_HH"/>
    <property type="match status" value="1"/>
</dbReference>
<evidence type="ECO:0000256" key="2">
    <source>
        <dbReference type="ARBA" id="ARBA00006251"/>
    </source>
</evidence>
<dbReference type="InterPro" id="IPR002060">
    <property type="entry name" value="Squ/phyt_synthse"/>
</dbReference>
<protein>
    <recommendedName>
        <fullName evidence="3">15-cis-phytoene synthase</fullName>
        <ecNumber evidence="3">2.5.1.32</ecNumber>
    </recommendedName>
</protein>
<dbReference type="Pfam" id="PF00494">
    <property type="entry name" value="SQS_PSY"/>
    <property type="match status" value="1"/>
</dbReference>
<dbReference type="InterPro" id="IPR008949">
    <property type="entry name" value="Isoprenoid_synthase_dom_sf"/>
</dbReference>
<evidence type="ECO:0000256" key="1">
    <source>
        <dbReference type="ARBA" id="ARBA00001805"/>
    </source>
</evidence>
<proteinExistence type="inferred from homology"/>
<dbReference type="GO" id="GO:0004311">
    <property type="term" value="F:geranylgeranyl diphosphate synthase activity"/>
    <property type="evidence" value="ECO:0007669"/>
    <property type="project" value="InterPro"/>
</dbReference>
<dbReference type="Gene3D" id="1.10.600.10">
    <property type="entry name" value="Farnesyl Diphosphate Synthase"/>
    <property type="match status" value="1"/>
</dbReference>
<comment type="catalytic activity">
    <reaction evidence="1">
        <text>2 (2E,6E,10E)-geranylgeranyl diphosphate = 15-cis-phytoene + 2 diphosphate</text>
        <dbReference type="Rhea" id="RHEA:34475"/>
        <dbReference type="ChEBI" id="CHEBI:27787"/>
        <dbReference type="ChEBI" id="CHEBI:33019"/>
        <dbReference type="ChEBI" id="CHEBI:58756"/>
        <dbReference type="EC" id="2.5.1.32"/>
    </reaction>
</comment>
<dbReference type="PROSITE" id="PS01044">
    <property type="entry name" value="SQUALEN_PHYTOEN_SYN_1"/>
    <property type="match status" value="1"/>
</dbReference>
<organism evidence="7">
    <name type="scientific">Ostreococcus sp. 'lucimarinus'</name>
    <dbReference type="NCBI Taxonomy" id="242159"/>
    <lineage>
        <taxon>Eukaryota</taxon>
        <taxon>Viridiplantae</taxon>
        <taxon>Chlorophyta</taxon>
        <taxon>Mamiellophyceae</taxon>
        <taxon>Mamiellales</taxon>
        <taxon>Bathycoccaceae</taxon>
        <taxon>Ostreococcus</taxon>
    </lineage>
</organism>
<dbReference type="SFLD" id="SFLDG01018">
    <property type="entry name" value="Squalene/Phytoene_Synthase_Lik"/>
    <property type="match status" value="1"/>
</dbReference>
<dbReference type="GO" id="GO:0009536">
    <property type="term" value="C:plastid"/>
    <property type="evidence" value="ECO:0007669"/>
    <property type="project" value="UniProtKB-ARBA"/>
</dbReference>
<evidence type="ECO:0000256" key="4">
    <source>
        <dbReference type="ARBA" id="ARBA00022679"/>
    </source>
</evidence>
<gene>
    <name evidence="7" type="ORF">OLUC0939_LOCUS5444</name>
</gene>
<dbReference type="GO" id="GO:0016117">
    <property type="term" value="P:carotenoid biosynthetic process"/>
    <property type="evidence" value="ECO:0007669"/>
    <property type="project" value="UniProtKB-KW"/>
</dbReference>
<evidence type="ECO:0000256" key="5">
    <source>
        <dbReference type="ARBA" id="ARBA00022746"/>
    </source>
</evidence>
<accession>A0A7R9T4J3</accession>
<dbReference type="InterPro" id="IPR033904">
    <property type="entry name" value="Trans_IPPS_HH"/>
</dbReference>
<evidence type="ECO:0000313" key="7">
    <source>
        <dbReference type="EMBL" id="CAD8224704.1"/>
    </source>
</evidence>
<keyword evidence="4" id="KW-0808">Transferase</keyword>
<dbReference type="EC" id="2.5.1.32" evidence="3"/>
<dbReference type="FunFam" id="1.10.600.10:FF:000004">
    <property type="entry name" value="Phytoene synthase chloroplastic"/>
    <property type="match status" value="1"/>
</dbReference>
<dbReference type="GO" id="GO:0051996">
    <property type="term" value="F:squalene synthase [NAD(P)H] activity"/>
    <property type="evidence" value="ECO:0007669"/>
    <property type="project" value="InterPro"/>
</dbReference>
<feature type="region of interest" description="Disordered" evidence="6">
    <location>
        <begin position="1"/>
        <end position="20"/>
    </location>
</feature>
<dbReference type="PROSITE" id="PS01045">
    <property type="entry name" value="SQUALEN_PHYTOEN_SYN_2"/>
    <property type="match status" value="1"/>
</dbReference>
<comment type="similarity">
    <text evidence="2">Belongs to the phytoene/squalene synthase family.</text>
</comment>
<dbReference type="GO" id="GO:0046905">
    <property type="term" value="F:15-cis-phytoene synthase activity"/>
    <property type="evidence" value="ECO:0007669"/>
    <property type="project" value="UniProtKB-EC"/>
</dbReference>
<dbReference type="InterPro" id="IPR019845">
    <property type="entry name" value="Squalene/phytoene_synthase_CS"/>
</dbReference>